<dbReference type="RefSeq" id="WP_043707629.1">
    <property type="nucleotide sequence ID" value="NZ_JALOCT010000004.1"/>
</dbReference>
<protein>
    <submittedName>
        <fullName evidence="3">Uncharacterized protein</fullName>
    </submittedName>
</protein>
<dbReference type="PATRIC" id="fig|137591.25.peg.895"/>
<dbReference type="STRING" id="137591.AO080_05110"/>
<evidence type="ECO:0000313" key="4">
    <source>
        <dbReference type="Proteomes" id="UP000032287"/>
    </source>
</evidence>
<name>A0A0D1M0B7_9LACO</name>
<dbReference type="AlphaFoldDB" id="A0A0D1M0B7"/>
<keyword evidence="2" id="KW-0732">Signal</keyword>
<feature type="compositionally biased region" description="Polar residues" evidence="1">
    <location>
        <begin position="30"/>
        <end position="62"/>
    </location>
</feature>
<evidence type="ECO:0000256" key="1">
    <source>
        <dbReference type="SAM" id="MobiDB-lite"/>
    </source>
</evidence>
<comment type="caution">
    <text evidence="3">The sequence shown here is derived from an EMBL/GenBank/DDBJ whole genome shotgun (WGS) entry which is preliminary data.</text>
</comment>
<feature type="region of interest" description="Disordered" evidence="1">
    <location>
        <begin position="30"/>
        <end position="71"/>
    </location>
</feature>
<sequence length="248" mass="25264" precursor="true">MIKQLMLGAAVLAGVVGVSGVASAAETFTPGTNDQVATNQGTTKISLTGDTTTSSLWENPNGSGDGQKATENSAGKKAFGLVLVTVPSFNFGEKTLTGQATESATATGTDNIKVQDLRYDENGYKVFAAASKLVNEKKTELPVTALTLSVLDGTQDENGGQLSGTGDTPATILDANKATSATGTDTTADTTGLIAGHGNLIAQDKTGNADGTYESGAVTAKLDFGAPRLKTGNYTGKITYTLQDDALK</sequence>
<keyword evidence="4" id="KW-1185">Reference proteome</keyword>
<feature type="chain" id="PRO_5002233069" evidence="2">
    <location>
        <begin position="25"/>
        <end position="248"/>
    </location>
</feature>
<organism evidence="3 4">
    <name type="scientific">Weissella cibaria</name>
    <dbReference type="NCBI Taxonomy" id="137591"/>
    <lineage>
        <taxon>Bacteria</taxon>
        <taxon>Bacillati</taxon>
        <taxon>Bacillota</taxon>
        <taxon>Bacilli</taxon>
        <taxon>Lactobacillales</taxon>
        <taxon>Lactobacillaceae</taxon>
        <taxon>Weissella</taxon>
    </lineage>
</organism>
<evidence type="ECO:0000313" key="3">
    <source>
        <dbReference type="EMBL" id="KIU21166.1"/>
    </source>
</evidence>
<accession>A0A0D1M0B7</accession>
<dbReference type="EMBL" id="JWHU01000012">
    <property type="protein sequence ID" value="KIU21166.1"/>
    <property type="molecule type" value="Genomic_DNA"/>
</dbReference>
<reference evidence="3 4" key="1">
    <citation type="journal article" date="2015" name="Microbiology (Mosc.)">
        <title>Genomics of the Weissella cibaria species with an examination of its metabolic traits.</title>
        <authorList>
            <person name="Lynch K.M."/>
            <person name="Lucid A."/>
            <person name="Arendt E.K."/>
            <person name="Sleator R.D."/>
            <person name="Lucey B."/>
            <person name="Coffey A."/>
        </authorList>
    </citation>
    <scope>NUCLEOTIDE SEQUENCE [LARGE SCALE GENOMIC DNA]</scope>
    <source>
        <strain evidence="3 4">MG1</strain>
    </source>
</reference>
<evidence type="ECO:0000256" key="2">
    <source>
        <dbReference type="SAM" id="SignalP"/>
    </source>
</evidence>
<gene>
    <name evidence="3" type="ORF">QX99_00926</name>
</gene>
<feature type="signal peptide" evidence="2">
    <location>
        <begin position="1"/>
        <end position="24"/>
    </location>
</feature>
<proteinExistence type="predicted"/>
<dbReference type="Proteomes" id="UP000032287">
    <property type="component" value="Unassembled WGS sequence"/>
</dbReference>